<feature type="region of interest" description="Disordered" evidence="1">
    <location>
        <begin position="107"/>
        <end position="126"/>
    </location>
</feature>
<comment type="caution">
    <text evidence="2">The sequence shown here is derived from an EMBL/GenBank/DDBJ whole genome shotgun (WGS) entry which is preliminary data.</text>
</comment>
<evidence type="ECO:0000313" key="2">
    <source>
        <dbReference type="EMBL" id="MFD1747132.1"/>
    </source>
</evidence>
<gene>
    <name evidence="2" type="ORF">ACFSE1_16800</name>
</gene>
<evidence type="ECO:0000256" key="1">
    <source>
        <dbReference type="SAM" id="MobiDB-lite"/>
    </source>
</evidence>
<evidence type="ECO:0000313" key="3">
    <source>
        <dbReference type="Proteomes" id="UP001597322"/>
    </source>
</evidence>
<proteinExistence type="predicted"/>
<name>A0ABW4M7K4_9HYPH</name>
<dbReference type="EMBL" id="JBHUEQ010000031">
    <property type="protein sequence ID" value="MFD1747132.1"/>
    <property type="molecule type" value="Genomic_DNA"/>
</dbReference>
<accession>A0ABW4M7K4</accession>
<feature type="non-terminal residue" evidence="2">
    <location>
        <position position="1"/>
    </location>
</feature>
<keyword evidence="3" id="KW-1185">Reference proteome</keyword>
<organism evidence="2 3">
    <name type="scientific">Rhizobium helianthi</name>
    <dbReference type="NCBI Taxonomy" id="1132695"/>
    <lineage>
        <taxon>Bacteria</taxon>
        <taxon>Pseudomonadati</taxon>
        <taxon>Pseudomonadota</taxon>
        <taxon>Alphaproteobacteria</taxon>
        <taxon>Hyphomicrobiales</taxon>
        <taxon>Rhizobiaceae</taxon>
        <taxon>Rhizobium/Agrobacterium group</taxon>
        <taxon>Rhizobium</taxon>
    </lineage>
</organism>
<dbReference type="Proteomes" id="UP001597322">
    <property type="component" value="Unassembled WGS sequence"/>
</dbReference>
<protein>
    <submittedName>
        <fullName evidence="2">Uncharacterized protein</fullName>
    </submittedName>
</protein>
<sequence>PKTAAGPDCTVKEGNRGKSRCPIVSDLRIEAEEVADATRSFPNIAAALVRLHFAYNKGLNHADPNPDCADELDDPALKLQEYIAQNQNFFPKLDEAAERLSERVSASGMLGKLSQATPRSPDPAHI</sequence>
<reference evidence="3" key="1">
    <citation type="journal article" date="2019" name="Int. J. Syst. Evol. Microbiol.">
        <title>The Global Catalogue of Microorganisms (GCM) 10K type strain sequencing project: providing services to taxonomists for standard genome sequencing and annotation.</title>
        <authorList>
            <consortium name="The Broad Institute Genomics Platform"/>
            <consortium name="The Broad Institute Genome Sequencing Center for Infectious Disease"/>
            <person name="Wu L."/>
            <person name="Ma J."/>
        </authorList>
    </citation>
    <scope>NUCLEOTIDE SEQUENCE [LARGE SCALE GENOMIC DNA]</scope>
    <source>
        <strain evidence="3">CG52</strain>
    </source>
</reference>